<name>A0AAD8MWW6_9APIA</name>
<dbReference type="AlphaFoldDB" id="A0AAD8MWW6"/>
<protein>
    <recommendedName>
        <fullName evidence="3">Replication factor A C-terminal domain-containing protein</fullName>
    </recommendedName>
</protein>
<accession>A0AAD8MWW6</accession>
<gene>
    <name evidence="1" type="ORF">POM88_014881</name>
</gene>
<dbReference type="SUPFAM" id="SSF50249">
    <property type="entry name" value="Nucleic acid-binding proteins"/>
    <property type="match status" value="1"/>
</dbReference>
<comment type="caution">
    <text evidence="1">The sequence shown here is derived from an EMBL/GenBank/DDBJ whole genome shotgun (WGS) entry which is preliminary data.</text>
</comment>
<organism evidence="1 2">
    <name type="scientific">Heracleum sosnowskyi</name>
    <dbReference type="NCBI Taxonomy" id="360622"/>
    <lineage>
        <taxon>Eukaryota</taxon>
        <taxon>Viridiplantae</taxon>
        <taxon>Streptophyta</taxon>
        <taxon>Embryophyta</taxon>
        <taxon>Tracheophyta</taxon>
        <taxon>Spermatophyta</taxon>
        <taxon>Magnoliopsida</taxon>
        <taxon>eudicotyledons</taxon>
        <taxon>Gunneridae</taxon>
        <taxon>Pentapetalae</taxon>
        <taxon>asterids</taxon>
        <taxon>campanulids</taxon>
        <taxon>Apiales</taxon>
        <taxon>Apiaceae</taxon>
        <taxon>Apioideae</taxon>
        <taxon>apioid superclade</taxon>
        <taxon>Tordylieae</taxon>
        <taxon>Tordyliinae</taxon>
        <taxon>Heracleum</taxon>
    </lineage>
</organism>
<evidence type="ECO:0000313" key="1">
    <source>
        <dbReference type="EMBL" id="KAK1386703.1"/>
    </source>
</evidence>
<sequence length="100" mass="11310">MLLATGKTLETLPRPVAKRFVSPDQENNLEDLTIEGILQATLPSGTTFIRRTCEATIVGIMEGEGWFYNSCPRCARKVRATDETYYCENCSKETNDFKPR</sequence>
<dbReference type="EMBL" id="JAUIZM010000004">
    <property type="protein sequence ID" value="KAK1386703.1"/>
    <property type="molecule type" value="Genomic_DNA"/>
</dbReference>
<reference evidence="1" key="2">
    <citation type="submission" date="2023-05" db="EMBL/GenBank/DDBJ databases">
        <authorList>
            <person name="Schelkunov M.I."/>
        </authorList>
    </citation>
    <scope>NUCLEOTIDE SEQUENCE</scope>
    <source>
        <strain evidence="1">Hsosn_3</strain>
        <tissue evidence="1">Leaf</tissue>
    </source>
</reference>
<dbReference type="Proteomes" id="UP001237642">
    <property type="component" value="Unassembled WGS sequence"/>
</dbReference>
<dbReference type="Gene3D" id="2.40.50.140">
    <property type="entry name" value="Nucleic acid-binding proteins"/>
    <property type="match status" value="1"/>
</dbReference>
<reference evidence="1" key="1">
    <citation type="submission" date="2023-02" db="EMBL/GenBank/DDBJ databases">
        <title>Genome of toxic invasive species Heracleum sosnowskyi carries increased number of genes despite the absence of recent whole-genome duplications.</title>
        <authorList>
            <person name="Schelkunov M."/>
            <person name="Shtratnikova V."/>
            <person name="Makarenko M."/>
            <person name="Klepikova A."/>
            <person name="Omelchenko D."/>
            <person name="Novikova G."/>
            <person name="Obukhova E."/>
            <person name="Bogdanov V."/>
            <person name="Penin A."/>
            <person name="Logacheva M."/>
        </authorList>
    </citation>
    <scope>NUCLEOTIDE SEQUENCE</scope>
    <source>
        <strain evidence="1">Hsosn_3</strain>
        <tissue evidence="1">Leaf</tissue>
    </source>
</reference>
<evidence type="ECO:0008006" key="3">
    <source>
        <dbReference type="Google" id="ProtNLM"/>
    </source>
</evidence>
<keyword evidence="2" id="KW-1185">Reference proteome</keyword>
<evidence type="ECO:0000313" key="2">
    <source>
        <dbReference type="Proteomes" id="UP001237642"/>
    </source>
</evidence>
<proteinExistence type="predicted"/>
<dbReference type="InterPro" id="IPR012340">
    <property type="entry name" value="NA-bd_OB-fold"/>
</dbReference>